<evidence type="ECO:0000259" key="2">
    <source>
        <dbReference type="Pfam" id="PF00534"/>
    </source>
</evidence>
<reference evidence="4 5" key="1">
    <citation type="submission" date="2018-01" db="EMBL/GenBank/DDBJ databases">
        <authorList>
            <person name="Clerissi C."/>
        </authorList>
    </citation>
    <scope>NUCLEOTIDE SEQUENCE [LARGE SCALE GENOMIC DNA]</scope>
    <source>
        <strain evidence="4">Cupriavidus taiwanensis STM 6021</strain>
    </source>
</reference>
<dbReference type="AlphaFoldDB" id="A0A7Z7JE78"/>
<dbReference type="SUPFAM" id="SSF53756">
    <property type="entry name" value="UDP-Glycosyltransferase/glycogen phosphorylase"/>
    <property type="match status" value="1"/>
</dbReference>
<evidence type="ECO:0000256" key="1">
    <source>
        <dbReference type="SAM" id="MobiDB-lite"/>
    </source>
</evidence>
<protein>
    <submittedName>
        <fullName evidence="4">Putative glycosyl transferase</fullName>
    </submittedName>
</protein>
<evidence type="ECO:0000313" key="5">
    <source>
        <dbReference type="Proteomes" id="UP000257139"/>
    </source>
</evidence>
<dbReference type="RefSeq" id="WP_025586220.1">
    <property type="nucleotide sequence ID" value="NZ_LT976872.1"/>
</dbReference>
<sequence>MKLLHVIPSINPAGGGPIEGIRQLRQPLRERGAEIDVCCGDAPDAPFVRASEMNVVALGPTSTKYGFNPRMLAWLRAHAADYDAVLVEGLWQFHALAACLALRGGKVPYFVFTHGMLDPWFRERYPLKHLKKSLYWLLGDYWVLRGARAVLFTCEEEQRRSRNAFWPYRCRELVAGYGTAQPPTAAAPLREGFLAAFPALRGKRIVLFLGRIHEKKGCDLLVEAFAGVAGADPRLHLVLAGPVDAALRERLARQAERLGLAQRLSWTGMLSGDLKWGAYHAAEVFSLPSHQENFGVAVAEALGCGVPVLISDKVNIWREIVADGAGLAGADTAAGTGACLRQWLQAEPSAQARMRVQARDCFQRRYEVRQSAQRLLDIVGERPSLAPADAAAARPAPASAATSATPGGTP</sequence>
<dbReference type="InterPro" id="IPR050194">
    <property type="entry name" value="Glycosyltransferase_grp1"/>
</dbReference>
<keyword evidence="4" id="KW-0808">Transferase</keyword>
<proteinExistence type="predicted"/>
<dbReference type="Gene3D" id="3.40.50.2000">
    <property type="entry name" value="Glycogen Phosphorylase B"/>
    <property type="match status" value="2"/>
</dbReference>
<feature type="region of interest" description="Disordered" evidence="1">
    <location>
        <begin position="386"/>
        <end position="410"/>
    </location>
</feature>
<feature type="domain" description="Glycosyltransferase subfamily 4-like N-terminal" evidence="3">
    <location>
        <begin position="15"/>
        <end position="167"/>
    </location>
</feature>
<name>A0A7Z7JE78_9BURK</name>
<evidence type="ECO:0000313" key="4">
    <source>
        <dbReference type="EMBL" id="SPC22004.1"/>
    </source>
</evidence>
<dbReference type="Pfam" id="PF00534">
    <property type="entry name" value="Glycos_transf_1"/>
    <property type="match status" value="1"/>
</dbReference>
<dbReference type="Pfam" id="PF13579">
    <property type="entry name" value="Glyco_trans_4_4"/>
    <property type="match status" value="1"/>
</dbReference>
<organism evidence="4 5">
    <name type="scientific">Cupriavidus taiwanensis</name>
    <dbReference type="NCBI Taxonomy" id="164546"/>
    <lineage>
        <taxon>Bacteria</taxon>
        <taxon>Pseudomonadati</taxon>
        <taxon>Pseudomonadota</taxon>
        <taxon>Betaproteobacteria</taxon>
        <taxon>Burkholderiales</taxon>
        <taxon>Burkholderiaceae</taxon>
        <taxon>Cupriavidus</taxon>
    </lineage>
</organism>
<gene>
    <name evidence="4" type="ORF">CBM2594_B10892</name>
</gene>
<accession>A0A7Z7JE78</accession>
<dbReference type="EMBL" id="LT978514">
    <property type="protein sequence ID" value="SPC22004.1"/>
    <property type="molecule type" value="Genomic_DNA"/>
</dbReference>
<dbReference type="GO" id="GO:0016757">
    <property type="term" value="F:glycosyltransferase activity"/>
    <property type="evidence" value="ECO:0007669"/>
    <property type="project" value="InterPro"/>
</dbReference>
<dbReference type="Proteomes" id="UP000257139">
    <property type="component" value="Chromosome CBM2594_b"/>
</dbReference>
<dbReference type="PANTHER" id="PTHR45947:SF3">
    <property type="entry name" value="SULFOQUINOVOSYL TRANSFERASE SQD2"/>
    <property type="match status" value="1"/>
</dbReference>
<evidence type="ECO:0000259" key="3">
    <source>
        <dbReference type="Pfam" id="PF13579"/>
    </source>
</evidence>
<dbReference type="PANTHER" id="PTHR45947">
    <property type="entry name" value="SULFOQUINOVOSYL TRANSFERASE SQD2"/>
    <property type="match status" value="1"/>
</dbReference>
<dbReference type="InterPro" id="IPR001296">
    <property type="entry name" value="Glyco_trans_1"/>
</dbReference>
<dbReference type="InterPro" id="IPR028098">
    <property type="entry name" value="Glyco_trans_4-like_N"/>
</dbReference>
<feature type="domain" description="Glycosyl transferase family 1" evidence="2">
    <location>
        <begin position="202"/>
        <end position="352"/>
    </location>
</feature>